<proteinExistence type="predicted"/>
<reference evidence="1 2" key="1">
    <citation type="submission" date="2014-08" db="EMBL/GenBank/DDBJ databases">
        <title>Porphyromonas cangingivalis strain:COT-109_OH1386 Genome sequencing.</title>
        <authorList>
            <person name="Wallis C."/>
            <person name="Deusch O."/>
            <person name="O'Flynn C."/>
            <person name="Davis I."/>
            <person name="Jospin G."/>
            <person name="Darling A.E."/>
            <person name="Coil D.A."/>
            <person name="Alexiev A."/>
            <person name="Horsfall A."/>
            <person name="Kirkwood N."/>
            <person name="Harris S."/>
            <person name="Eisen J.A."/>
        </authorList>
    </citation>
    <scope>NUCLEOTIDE SEQUENCE [LARGE SCALE GENOMIC DNA]</scope>
    <source>
        <strain evidence="2">COT-109 OH1386</strain>
    </source>
</reference>
<comment type="caution">
    <text evidence="1">The sequence shown here is derived from an EMBL/GenBank/DDBJ whole genome shotgun (WGS) entry which is preliminary data.</text>
</comment>
<evidence type="ECO:0000313" key="2">
    <source>
        <dbReference type="Proteomes" id="UP000030125"/>
    </source>
</evidence>
<sequence length="386" mass="46216">MIKFYYIRVNMTQTNLLIFQTLQPMEQESSEKTASDIPEHLFKYYKYDPKYNESRLSGEVFLSSPKRFNDPFDCQLEIKNNARDVLDEKKKNSVSEGEWLVHKLIELGYQKKEVKVVSNKLLKKDEETTNEVYDKQLQKIGILCTTSKYDNMLMWSYYTELEGFCIEYDPKLIIHDLTIGFIKTLDYYTLNHLYNTKKYHMPPSKRSEDSNKQELVETLFNEKDIEKVKKVPFFKYKSKVNTLNFIKNIYIKRVKWRKVDYNLKIDDITPFLFYNKNEKGIIRKYYTKSKDWKHEEEFRFFISLGGDKLIQLSPECIKAIYCGVKMSDSHILEIAYLLHSKRMDHVKLLKMETKKGEIKLESKEIEYQTEEFKKALYDFSEKIASK</sequence>
<name>A0A0A2F3K3_PORCN</name>
<organism evidence="1 2">
    <name type="scientific">Porphyromonas cangingivalis</name>
    <dbReference type="NCBI Taxonomy" id="36874"/>
    <lineage>
        <taxon>Bacteria</taxon>
        <taxon>Pseudomonadati</taxon>
        <taxon>Bacteroidota</taxon>
        <taxon>Bacteroidia</taxon>
        <taxon>Bacteroidales</taxon>
        <taxon>Porphyromonadaceae</taxon>
        <taxon>Porphyromonas</taxon>
    </lineage>
</organism>
<dbReference type="Proteomes" id="UP000030125">
    <property type="component" value="Unassembled WGS sequence"/>
</dbReference>
<dbReference type="AlphaFoldDB" id="A0A0A2F3K3"/>
<keyword evidence="2" id="KW-1185">Reference proteome</keyword>
<dbReference type="EMBL" id="JQJD01000003">
    <property type="protein sequence ID" value="KGN83029.1"/>
    <property type="molecule type" value="Genomic_DNA"/>
</dbReference>
<accession>A0A0A2F3K3</accession>
<protein>
    <recommendedName>
        <fullName evidence="3">DUF2971 domain-containing protein</fullName>
    </recommendedName>
</protein>
<gene>
    <name evidence="1" type="ORF">HQ35_01005</name>
</gene>
<evidence type="ECO:0008006" key="3">
    <source>
        <dbReference type="Google" id="ProtNLM"/>
    </source>
</evidence>
<evidence type="ECO:0000313" key="1">
    <source>
        <dbReference type="EMBL" id="KGN83029.1"/>
    </source>
</evidence>